<proteinExistence type="predicted"/>
<dbReference type="InterPro" id="IPR025357">
    <property type="entry name" value="DUF4261"/>
</dbReference>
<evidence type="ECO:0000313" key="2">
    <source>
        <dbReference type="EMBL" id="ACU57634.1"/>
    </source>
</evidence>
<evidence type="ECO:0000259" key="1">
    <source>
        <dbReference type="Pfam" id="PF14080"/>
    </source>
</evidence>
<dbReference type="Proteomes" id="UP000002215">
    <property type="component" value="Chromosome"/>
</dbReference>
<protein>
    <recommendedName>
        <fullName evidence="1">DUF4261 domain-containing protein</fullName>
    </recommendedName>
</protein>
<dbReference type="KEGG" id="cpi:Cpin_0131"/>
<organism evidence="2 3">
    <name type="scientific">Chitinophaga pinensis (strain ATCC 43595 / DSM 2588 / LMG 13176 / NBRC 15968 / NCIMB 11800 / UQM 2034)</name>
    <dbReference type="NCBI Taxonomy" id="485918"/>
    <lineage>
        <taxon>Bacteria</taxon>
        <taxon>Pseudomonadati</taxon>
        <taxon>Bacteroidota</taxon>
        <taxon>Chitinophagia</taxon>
        <taxon>Chitinophagales</taxon>
        <taxon>Chitinophagaceae</taxon>
        <taxon>Chitinophaga</taxon>
    </lineage>
</organism>
<feature type="domain" description="DUF4261" evidence="1">
    <location>
        <begin position="188"/>
        <end position="263"/>
    </location>
</feature>
<name>A0A979GPU2_CHIPD</name>
<reference evidence="3" key="1">
    <citation type="submission" date="2009-08" db="EMBL/GenBank/DDBJ databases">
        <title>The complete genome of Chitinophaga pinensis DSM 2588.</title>
        <authorList>
            <consortium name="US DOE Joint Genome Institute (JGI-PGF)"/>
            <person name="Lucas S."/>
            <person name="Copeland A."/>
            <person name="Lapidus A."/>
            <person name="Glavina del Rio T."/>
            <person name="Dalin E."/>
            <person name="Tice H."/>
            <person name="Bruce D."/>
            <person name="Goodwin L."/>
            <person name="Pitluck S."/>
            <person name="Kyrpides N."/>
            <person name="Mavromatis K."/>
            <person name="Ivanova N."/>
            <person name="Mikhailova N."/>
            <person name="Sims D."/>
            <person name="Meinche L."/>
            <person name="Brettin T."/>
            <person name="Detter J.C."/>
            <person name="Han C."/>
            <person name="Larimer F."/>
            <person name="Land M."/>
            <person name="Hauser L."/>
            <person name="Markowitz V."/>
            <person name="Cheng J.-F."/>
            <person name="Hugenholtz P."/>
            <person name="Woyke T."/>
            <person name="Wu D."/>
            <person name="Spring S."/>
            <person name="Klenk H.-P."/>
            <person name="Eisen J.A."/>
        </authorList>
    </citation>
    <scope>NUCLEOTIDE SEQUENCE [LARGE SCALE GENOMIC DNA]</scope>
    <source>
        <strain evidence="3">ATCC 43595 / DSM 2588 / LMG 13176 / NBRC 15968 / NCIMB 11800 / UQM 2034</strain>
    </source>
</reference>
<dbReference type="EMBL" id="CP001699">
    <property type="protein sequence ID" value="ACU57634.1"/>
    <property type="molecule type" value="Genomic_DNA"/>
</dbReference>
<reference evidence="2 3" key="2">
    <citation type="journal article" date="2010" name="Stand. Genomic Sci.">
        <title>Complete genome sequence of Chitinophaga pinensis type strain (UQM 2034).</title>
        <authorList>
            <person name="Glavina Del Rio T."/>
            <person name="Abt B."/>
            <person name="Spring S."/>
            <person name="Lapidus A."/>
            <person name="Nolan M."/>
            <person name="Tice H."/>
            <person name="Copeland A."/>
            <person name="Cheng J.F."/>
            <person name="Chen F."/>
            <person name="Bruce D."/>
            <person name="Goodwin L."/>
            <person name="Pitluck S."/>
            <person name="Ivanova N."/>
            <person name="Mavromatis K."/>
            <person name="Mikhailova N."/>
            <person name="Pati A."/>
            <person name="Chen A."/>
            <person name="Palaniappan K."/>
            <person name="Land M."/>
            <person name="Hauser L."/>
            <person name="Chang Y.J."/>
            <person name="Jeffries C.D."/>
            <person name="Chain P."/>
            <person name="Saunders E."/>
            <person name="Detter J.C."/>
            <person name="Brettin T."/>
            <person name="Rohde M."/>
            <person name="Goker M."/>
            <person name="Bristow J."/>
            <person name="Eisen J.A."/>
            <person name="Markowitz V."/>
            <person name="Hugenholtz P."/>
            <person name="Kyrpides N.C."/>
            <person name="Klenk H.P."/>
            <person name="Lucas S."/>
        </authorList>
    </citation>
    <scope>NUCLEOTIDE SEQUENCE [LARGE SCALE GENOMIC DNA]</scope>
    <source>
        <strain evidence="3">ATCC 43595 / DSM 2588 / LMG 13176 / NBRC 15968 / NCIMB 11800 / UQM 2034</strain>
    </source>
</reference>
<sequence>MNFPNTPESPMAVANMPAMLGCRLLFKQQPVINYARILEELQKSYPAVENTGNMLFTFPNLPVEFSDATVHAQCAIMPVNKLGLIPEQVLQQNWHWSAAAEVASGCQYEFLINDLMTRPLPYKARHELFMHFLRAVIIATQPDVVYSLPAEKLLPPNQIFEQQGLLDTLVNVRLFNISNSANKEMLMDTIGLHTFGLPDFEIRFTNENPSTVATLLWNFAYYVFDKGDVIQEGDTVEGITPGSKLTCQHSVSLVAPDREVISIS</sequence>
<gene>
    <name evidence="2" type="ordered locus">Cpin_0131</name>
</gene>
<accession>A0A979GPU2</accession>
<dbReference type="Pfam" id="PF14080">
    <property type="entry name" value="DUF4261"/>
    <property type="match status" value="1"/>
</dbReference>
<evidence type="ECO:0000313" key="3">
    <source>
        <dbReference type="Proteomes" id="UP000002215"/>
    </source>
</evidence>
<dbReference type="OrthoDB" id="277550at2"/>
<dbReference type="AlphaFoldDB" id="A0A979GPU2"/>
<dbReference type="RefSeq" id="WP_012787810.1">
    <property type="nucleotide sequence ID" value="NC_013132.1"/>
</dbReference>